<dbReference type="EMBL" id="WNWR01000202">
    <property type="protein sequence ID" value="KAE9989051.1"/>
    <property type="molecule type" value="Genomic_DNA"/>
</dbReference>
<name>A0A8H3ZE98_VENIN</name>
<evidence type="ECO:0000313" key="1">
    <source>
        <dbReference type="EMBL" id="KAE9989051.1"/>
    </source>
</evidence>
<accession>A0A8H3ZE98</accession>
<proteinExistence type="predicted"/>
<organism evidence="1 2">
    <name type="scientific">Venturia inaequalis</name>
    <name type="common">Apple scab fungus</name>
    <dbReference type="NCBI Taxonomy" id="5025"/>
    <lineage>
        <taxon>Eukaryota</taxon>
        <taxon>Fungi</taxon>
        <taxon>Dikarya</taxon>
        <taxon>Ascomycota</taxon>
        <taxon>Pezizomycotina</taxon>
        <taxon>Dothideomycetes</taxon>
        <taxon>Pleosporomycetidae</taxon>
        <taxon>Venturiales</taxon>
        <taxon>Venturiaceae</taxon>
        <taxon>Venturia</taxon>
    </lineage>
</organism>
<sequence>MSACTLMANELTERDTIAEEDRASYDEFSKLLDGDVYSGYFYDRDHVWIKIHNPDTHKVIAERKFKGNGKAMDIIGDYTQSWVKSRLTLGVAEDDTWEDSEPERSKSGMRDRVEAIHHHDTPQHRKLDVWYDFGTLQTKTTMHFFTSILPLLFLALTGVMSHLTAKDTIATSDHPAFDTAIAQATENTYLGYFYNNESVWIKIHDSTTHAIISETVFKGNGKAVAYLLQSPHIKAAELSVHGPVGEALSKRACLAAAPAPLAKRAAATSLKAALARCFSTY</sequence>
<protein>
    <submittedName>
        <fullName evidence="1">Uncharacterized protein</fullName>
    </submittedName>
</protein>
<dbReference type="Proteomes" id="UP000490939">
    <property type="component" value="Unassembled WGS sequence"/>
</dbReference>
<evidence type="ECO:0000313" key="2">
    <source>
        <dbReference type="Proteomes" id="UP000490939"/>
    </source>
</evidence>
<comment type="caution">
    <text evidence="1">The sequence shown here is derived from an EMBL/GenBank/DDBJ whole genome shotgun (WGS) entry which is preliminary data.</text>
</comment>
<reference evidence="1 2" key="1">
    <citation type="submission" date="2019-07" db="EMBL/GenBank/DDBJ databases">
        <title>Venturia inaequalis Genome Resource.</title>
        <authorList>
            <person name="Lichtner F.J."/>
        </authorList>
    </citation>
    <scope>NUCLEOTIDE SEQUENCE [LARGE SCALE GENOMIC DNA]</scope>
    <source>
        <strain evidence="1 2">DMI_063113</strain>
    </source>
</reference>
<gene>
    <name evidence="1" type="ORF">EG327_003137</name>
</gene>
<dbReference type="AlphaFoldDB" id="A0A8H3ZE98"/>
<keyword evidence="2" id="KW-1185">Reference proteome</keyword>